<evidence type="ECO:0000256" key="4">
    <source>
        <dbReference type="ARBA" id="ARBA00022692"/>
    </source>
</evidence>
<comment type="subcellular location">
    <subcellularLocation>
        <location evidence="1">Cell outer membrane</location>
        <topology evidence="1">Multi-pass membrane protein</topology>
    </subcellularLocation>
</comment>
<keyword evidence="7" id="KW-0998">Cell outer membrane</keyword>
<dbReference type="OrthoDB" id="9922at2"/>
<evidence type="ECO:0000256" key="1">
    <source>
        <dbReference type="ARBA" id="ARBA00004571"/>
    </source>
</evidence>
<protein>
    <submittedName>
        <fullName evidence="8">Outer membrane protein</fullName>
    </submittedName>
</protein>
<evidence type="ECO:0000313" key="9">
    <source>
        <dbReference type="Proteomes" id="UP000064893"/>
    </source>
</evidence>
<evidence type="ECO:0000256" key="7">
    <source>
        <dbReference type="ARBA" id="ARBA00023237"/>
    </source>
</evidence>
<dbReference type="GO" id="GO:0009279">
    <property type="term" value="C:cell outer membrane"/>
    <property type="evidence" value="ECO:0007669"/>
    <property type="project" value="UniProtKB-SubCell"/>
</dbReference>
<proteinExistence type="inferred from homology"/>
<dbReference type="RefSeq" id="WP_057952106.1">
    <property type="nucleotide sequence ID" value="NZ_CP013118.1"/>
</dbReference>
<dbReference type="Gene3D" id="2.40.160.60">
    <property type="entry name" value="Outer membrane protein transport protein (OMPP1/FadL/TodX)"/>
    <property type="match status" value="1"/>
</dbReference>
<dbReference type="Pfam" id="PF03349">
    <property type="entry name" value="Toluene_X"/>
    <property type="match status" value="1"/>
</dbReference>
<dbReference type="EMBL" id="CP013118">
    <property type="protein sequence ID" value="ALO14571.1"/>
    <property type="molecule type" value="Genomic_DNA"/>
</dbReference>
<evidence type="ECO:0000256" key="2">
    <source>
        <dbReference type="ARBA" id="ARBA00008163"/>
    </source>
</evidence>
<dbReference type="GO" id="GO:0015483">
    <property type="term" value="F:long-chain fatty acid transporting porin activity"/>
    <property type="evidence" value="ECO:0007669"/>
    <property type="project" value="TreeGrafter"/>
</dbReference>
<dbReference type="STRING" id="1307839.L21SP5_00903"/>
<accession>A0A0S2HWZ3</accession>
<evidence type="ECO:0000313" key="8">
    <source>
        <dbReference type="EMBL" id="ALO14571.1"/>
    </source>
</evidence>
<dbReference type="AlphaFoldDB" id="A0A0S2HWZ3"/>
<dbReference type="Proteomes" id="UP000064893">
    <property type="component" value="Chromosome"/>
</dbReference>
<dbReference type="KEGG" id="blq:L21SP5_00903"/>
<keyword evidence="3" id="KW-1134">Transmembrane beta strand</keyword>
<keyword evidence="6" id="KW-0472">Membrane</keyword>
<name>A0A0S2HWZ3_9BACT</name>
<dbReference type="SUPFAM" id="SSF56935">
    <property type="entry name" value="Porins"/>
    <property type="match status" value="1"/>
</dbReference>
<evidence type="ECO:0000256" key="3">
    <source>
        <dbReference type="ARBA" id="ARBA00022452"/>
    </source>
</evidence>
<dbReference type="PANTHER" id="PTHR35093">
    <property type="entry name" value="OUTER MEMBRANE PROTEIN NMB0088-RELATED"/>
    <property type="match status" value="1"/>
</dbReference>
<reference evidence="8 9" key="1">
    <citation type="submission" date="2015-11" db="EMBL/GenBank/DDBJ databases">
        <title>Description and complete genome sequence of a novel strain predominating in hypersaline microbial mats and representing a new family of the Bacteriodetes phylum.</title>
        <authorList>
            <person name="Spring S."/>
            <person name="Bunk B."/>
            <person name="Sproer C."/>
            <person name="Klenk H.-P."/>
        </authorList>
    </citation>
    <scope>NUCLEOTIDE SEQUENCE [LARGE SCALE GENOMIC DNA]</scope>
    <source>
        <strain evidence="8 9">L21-Spi-D4</strain>
    </source>
</reference>
<organism evidence="8 9">
    <name type="scientific">Salinivirga cyanobacteriivorans</name>
    <dbReference type="NCBI Taxonomy" id="1307839"/>
    <lineage>
        <taxon>Bacteria</taxon>
        <taxon>Pseudomonadati</taxon>
        <taxon>Bacteroidota</taxon>
        <taxon>Bacteroidia</taxon>
        <taxon>Bacteroidales</taxon>
        <taxon>Salinivirgaceae</taxon>
        <taxon>Salinivirga</taxon>
    </lineage>
</organism>
<sequence length="406" mass="44937">MRTTILLFLIMASLQLMGEGYQVNLQGQKNTAMGHTGTGFIAGPSIIHFNPGGLGFYEKKMAFNAGVSLIFSNNLYQAPNSYYEAETENPIGTPFYFYGAMRINDKMAVGLGVNTPYGNRLKWEDGWAGRYLSRDIALQSITLQPTFSYKITDWLSVGAGLLVALNSVELSKNIPVTGTDGDGLVTLEGSKTTFGVNAGLMFKISDELTAGISYRSQMKAKVSDGTATLDVPDALSSMFPEETGFEATLPFPANYNFGLAYQPSDKFMITADINYVQWDVYDSLNFDFEENTENFQDSYNPREYTNSFIYRIGAAYKWKEEVTFRAGAYFDATPIDDNYFTPETPGADKIGITGGASIKPFENFEVDVSLLYIHGMKRESGYEPDNFEGTFYTNAVIPGVGFTYSF</sequence>
<gene>
    <name evidence="8" type="ORF">L21SP5_00903</name>
</gene>
<comment type="similarity">
    <text evidence="2">Belongs to the OmpP1/FadL family.</text>
</comment>
<evidence type="ECO:0000256" key="6">
    <source>
        <dbReference type="ARBA" id="ARBA00023136"/>
    </source>
</evidence>
<dbReference type="PANTHER" id="PTHR35093:SF8">
    <property type="entry name" value="OUTER MEMBRANE PROTEIN NMB0088-RELATED"/>
    <property type="match status" value="1"/>
</dbReference>
<dbReference type="InterPro" id="IPR005017">
    <property type="entry name" value="OMPP1/FadL/TodX"/>
</dbReference>
<keyword evidence="9" id="KW-1185">Reference proteome</keyword>
<keyword evidence="5" id="KW-0732">Signal</keyword>
<keyword evidence="4" id="KW-0812">Transmembrane</keyword>
<evidence type="ECO:0000256" key="5">
    <source>
        <dbReference type="ARBA" id="ARBA00022729"/>
    </source>
</evidence>